<feature type="domain" description="Thioesterase" evidence="2">
    <location>
        <begin position="43"/>
        <end position="116"/>
    </location>
</feature>
<dbReference type="RefSeq" id="WP_255024953.1">
    <property type="nucleotide sequence ID" value="NZ_JANDHW010000001.1"/>
</dbReference>
<evidence type="ECO:0000259" key="2">
    <source>
        <dbReference type="Pfam" id="PF03061"/>
    </source>
</evidence>
<evidence type="ECO:0000313" key="4">
    <source>
        <dbReference type="Proteomes" id="UP001205603"/>
    </source>
</evidence>
<dbReference type="PANTHER" id="PTHR42856">
    <property type="entry name" value="ACYL-COENZYME A THIOESTERASE PAAI"/>
    <property type="match status" value="1"/>
</dbReference>
<comment type="caution">
    <text evidence="3">The sequence shown here is derived from an EMBL/GenBank/DDBJ whole genome shotgun (WGS) entry which is preliminary data.</text>
</comment>
<dbReference type="InterPro" id="IPR006683">
    <property type="entry name" value="Thioestr_dom"/>
</dbReference>
<proteinExistence type="predicted"/>
<dbReference type="CDD" id="cd03443">
    <property type="entry name" value="PaaI_thioesterase"/>
    <property type="match status" value="1"/>
</dbReference>
<protein>
    <submittedName>
        <fullName evidence="3">PaaI family thioesterase</fullName>
    </submittedName>
</protein>
<keyword evidence="1" id="KW-0378">Hydrolase</keyword>
<accession>A0ABT1MCW1</accession>
<sequence length="126" mass="13741">MNYIDFFKNDRFATDAGIRLLIADPGYAKAVLIIEDQHLNAGNVVQGGALFTLADLAMAAAANAHGRLAFSIQSDIRFLASAKKGDTLTAEAREILLHKTLCHYKVEITDQEGKLIAVCDGICYRK</sequence>
<name>A0ABT1MCW1_9BACT</name>
<dbReference type="NCBIfam" id="TIGR00369">
    <property type="entry name" value="unchar_dom_1"/>
    <property type="match status" value="1"/>
</dbReference>
<dbReference type="Pfam" id="PF03061">
    <property type="entry name" value="4HBT"/>
    <property type="match status" value="1"/>
</dbReference>
<gene>
    <name evidence="3" type="ORF">NMU02_00045</name>
</gene>
<organism evidence="3 4">
    <name type="scientific">Coprobacter tertius</name>
    <dbReference type="NCBI Taxonomy" id="2944915"/>
    <lineage>
        <taxon>Bacteria</taxon>
        <taxon>Pseudomonadati</taxon>
        <taxon>Bacteroidota</taxon>
        <taxon>Bacteroidia</taxon>
        <taxon>Bacteroidales</taxon>
        <taxon>Barnesiellaceae</taxon>
        <taxon>Coprobacter</taxon>
    </lineage>
</organism>
<dbReference type="Proteomes" id="UP001205603">
    <property type="component" value="Unassembled WGS sequence"/>
</dbReference>
<dbReference type="EMBL" id="JANDHW010000001">
    <property type="protein sequence ID" value="MCP9610482.1"/>
    <property type="molecule type" value="Genomic_DNA"/>
</dbReference>
<dbReference type="PANTHER" id="PTHR42856:SF1">
    <property type="entry name" value="ACYL-COENZYME A THIOESTERASE PAAI"/>
    <property type="match status" value="1"/>
</dbReference>
<keyword evidence="4" id="KW-1185">Reference proteome</keyword>
<dbReference type="SUPFAM" id="SSF54637">
    <property type="entry name" value="Thioesterase/thiol ester dehydrase-isomerase"/>
    <property type="match status" value="1"/>
</dbReference>
<evidence type="ECO:0000313" key="3">
    <source>
        <dbReference type="EMBL" id="MCP9610482.1"/>
    </source>
</evidence>
<dbReference type="InterPro" id="IPR029069">
    <property type="entry name" value="HotDog_dom_sf"/>
</dbReference>
<dbReference type="InterPro" id="IPR052723">
    <property type="entry name" value="Acyl-CoA_thioesterase_PaaI"/>
</dbReference>
<evidence type="ECO:0000256" key="1">
    <source>
        <dbReference type="ARBA" id="ARBA00022801"/>
    </source>
</evidence>
<reference evidence="3 4" key="1">
    <citation type="submission" date="2022-07" db="EMBL/GenBank/DDBJ databases">
        <title>Fecal culturing of patients with breast cancer.</title>
        <authorList>
            <person name="Teng N.M.Y."/>
            <person name="Kiu R."/>
            <person name="Evans R."/>
            <person name="Baker D.J."/>
            <person name="Zenner C."/>
            <person name="Robinson S.D."/>
            <person name="Hall L.J."/>
        </authorList>
    </citation>
    <scope>NUCLEOTIDE SEQUENCE [LARGE SCALE GENOMIC DNA]</scope>
    <source>
        <strain evidence="3 4">LH1063</strain>
    </source>
</reference>
<dbReference type="Gene3D" id="3.10.129.10">
    <property type="entry name" value="Hotdog Thioesterase"/>
    <property type="match status" value="1"/>
</dbReference>
<dbReference type="InterPro" id="IPR003736">
    <property type="entry name" value="PAAI_dom"/>
</dbReference>